<dbReference type="GO" id="GO:0042802">
    <property type="term" value="F:identical protein binding"/>
    <property type="evidence" value="ECO:0007669"/>
    <property type="project" value="TreeGrafter"/>
</dbReference>
<name>X0ZS29_9ZZZZ</name>
<keyword evidence="4" id="KW-0663">Pyridoxal phosphate</keyword>
<evidence type="ECO:0000256" key="2">
    <source>
        <dbReference type="ARBA" id="ARBA00022576"/>
    </source>
</evidence>
<evidence type="ECO:0000256" key="3">
    <source>
        <dbReference type="ARBA" id="ARBA00022679"/>
    </source>
</evidence>
<dbReference type="InterPro" id="IPR005814">
    <property type="entry name" value="Aminotrans_3"/>
</dbReference>
<dbReference type="Gene3D" id="3.40.640.10">
    <property type="entry name" value="Type I PLP-dependent aspartate aminotransferase-like (Major domain)"/>
    <property type="match status" value="1"/>
</dbReference>
<keyword evidence="3" id="KW-0808">Transferase</keyword>
<dbReference type="InterPro" id="IPR050103">
    <property type="entry name" value="Class-III_PLP-dep_AT"/>
</dbReference>
<evidence type="ECO:0000313" key="5">
    <source>
        <dbReference type="EMBL" id="GAG51021.1"/>
    </source>
</evidence>
<evidence type="ECO:0008006" key="6">
    <source>
        <dbReference type="Google" id="ProtNLM"/>
    </source>
</evidence>
<dbReference type="EMBL" id="BARS01053370">
    <property type="protein sequence ID" value="GAG51021.1"/>
    <property type="molecule type" value="Genomic_DNA"/>
</dbReference>
<dbReference type="GO" id="GO:0030170">
    <property type="term" value="F:pyridoxal phosphate binding"/>
    <property type="evidence" value="ECO:0007669"/>
    <property type="project" value="InterPro"/>
</dbReference>
<dbReference type="InterPro" id="IPR015422">
    <property type="entry name" value="PyrdxlP-dep_Trfase_small"/>
</dbReference>
<evidence type="ECO:0000256" key="4">
    <source>
        <dbReference type="ARBA" id="ARBA00022898"/>
    </source>
</evidence>
<sequence>ASGATATENLFALALLANAPKKKIIALEGGFSGKTLPSLVGTAKKRFRDLFGPLYPHVVTVDPFDSQFEQTLRGELQGDDVALVIVETIQGDGGIRSCPQAFFDFLNANKGRYGYLIAVDEVQTGIYKTGRFLNYEGRIEQPDLVAMAKALSENVFPVAGTLVSDDVFERARARNSEAVELYANAHRCQFGAQVAKHAIETGQQLGLADHARELGEYFRGRLGELA</sequence>
<dbReference type="Gene3D" id="3.90.1150.10">
    <property type="entry name" value="Aspartate Aminotransferase, domain 1"/>
    <property type="match status" value="1"/>
</dbReference>
<gene>
    <name evidence="5" type="ORF">S01H1_79206</name>
</gene>
<proteinExistence type="predicted"/>
<dbReference type="AlphaFoldDB" id="X0ZS29"/>
<dbReference type="PANTHER" id="PTHR11986:SF79">
    <property type="entry name" value="ACETYLORNITHINE AMINOTRANSFERASE, MITOCHONDRIAL"/>
    <property type="match status" value="1"/>
</dbReference>
<comment type="cofactor">
    <cofactor evidence="1">
        <name>pyridoxal 5'-phosphate</name>
        <dbReference type="ChEBI" id="CHEBI:597326"/>
    </cofactor>
</comment>
<dbReference type="GO" id="GO:0008483">
    <property type="term" value="F:transaminase activity"/>
    <property type="evidence" value="ECO:0007669"/>
    <property type="project" value="UniProtKB-KW"/>
</dbReference>
<accession>X0ZS29</accession>
<keyword evidence="2" id="KW-0032">Aminotransferase</keyword>
<dbReference type="InterPro" id="IPR015424">
    <property type="entry name" value="PyrdxlP-dep_Trfase"/>
</dbReference>
<protein>
    <recommendedName>
        <fullName evidence="6">Aminotransferase class III-fold pyridoxal phosphate-dependent enzyme</fullName>
    </recommendedName>
</protein>
<feature type="non-terminal residue" evidence="5">
    <location>
        <position position="1"/>
    </location>
</feature>
<dbReference type="InterPro" id="IPR015421">
    <property type="entry name" value="PyrdxlP-dep_Trfase_major"/>
</dbReference>
<dbReference type="SUPFAM" id="SSF53383">
    <property type="entry name" value="PLP-dependent transferases"/>
    <property type="match status" value="1"/>
</dbReference>
<reference evidence="5" key="1">
    <citation type="journal article" date="2014" name="Front. Microbiol.">
        <title>High frequency of phylogenetically diverse reductive dehalogenase-homologous genes in deep subseafloor sedimentary metagenomes.</title>
        <authorList>
            <person name="Kawai M."/>
            <person name="Futagami T."/>
            <person name="Toyoda A."/>
            <person name="Takaki Y."/>
            <person name="Nishi S."/>
            <person name="Hori S."/>
            <person name="Arai W."/>
            <person name="Tsubouchi T."/>
            <person name="Morono Y."/>
            <person name="Uchiyama I."/>
            <person name="Ito T."/>
            <person name="Fujiyama A."/>
            <person name="Inagaki F."/>
            <person name="Takami H."/>
        </authorList>
    </citation>
    <scope>NUCLEOTIDE SEQUENCE</scope>
    <source>
        <strain evidence="5">Expedition CK06-06</strain>
    </source>
</reference>
<feature type="non-terminal residue" evidence="5">
    <location>
        <position position="226"/>
    </location>
</feature>
<comment type="caution">
    <text evidence="5">The sequence shown here is derived from an EMBL/GenBank/DDBJ whole genome shotgun (WGS) entry which is preliminary data.</text>
</comment>
<organism evidence="5">
    <name type="scientific">marine sediment metagenome</name>
    <dbReference type="NCBI Taxonomy" id="412755"/>
    <lineage>
        <taxon>unclassified sequences</taxon>
        <taxon>metagenomes</taxon>
        <taxon>ecological metagenomes</taxon>
    </lineage>
</organism>
<dbReference type="Pfam" id="PF00202">
    <property type="entry name" value="Aminotran_3"/>
    <property type="match status" value="1"/>
</dbReference>
<dbReference type="PANTHER" id="PTHR11986">
    <property type="entry name" value="AMINOTRANSFERASE CLASS III"/>
    <property type="match status" value="1"/>
</dbReference>
<evidence type="ECO:0000256" key="1">
    <source>
        <dbReference type="ARBA" id="ARBA00001933"/>
    </source>
</evidence>